<dbReference type="Proteomes" id="UP000607397">
    <property type="component" value="Unassembled WGS sequence"/>
</dbReference>
<dbReference type="RefSeq" id="WP_161825017.1">
    <property type="nucleotide sequence ID" value="NZ_WVIC01000014.1"/>
</dbReference>
<name>A0A8K1ZYY6_9CYAN</name>
<evidence type="ECO:0000256" key="1">
    <source>
        <dbReference type="SAM" id="Phobius"/>
    </source>
</evidence>
<keyword evidence="1" id="KW-0472">Membrane</keyword>
<organism evidence="2 3">
    <name type="scientific">Petrachloros mirabilis ULC683</name>
    <dbReference type="NCBI Taxonomy" id="2781853"/>
    <lineage>
        <taxon>Bacteria</taxon>
        <taxon>Bacillati</taxon>
        <taxon>Cyanobacteriota</taxon>
        <taxon>Cyanophyceae</taxon>
        <taxon>Synechococcales</taxon>
        <taxon>Petrachlorosaceae</taxon>
        <taxon>Petrachloros</taxon>
        <taxon>Petrachloros mirabilis</taxon>
    </lineage>
</organism>
<reference evidence="2" key="1">
    <citation type="submission" date="2019-12" db="EMBL/GenBank/DDBJ databases">
        <title>High-Quality draft genome sequences of three cyanobacteria isolated from the limestone walls of the Old Cathedral of Coimbra.</title>
        <authorList>
            <person name="Tiago I."/>
            <person name="Soares F."/>
            <person name="Portugal A."/>
        </authorList>
    </citation>
    <scope>NUCLEOTIDE SEQUENCE [LARGE SCALE GENOMIC DNA]</scope>
    <source>
        <strain evidence="2">C</strain>
    </source>
</reference>
<dbReference type="InterPro" id="IPR012902">
    <property type="entry name" value="N_methyl_site"/>
</dbReference>
<feature type="transmembrane region" description="Helical" evidence="1">
    <location>
        <begin position="51"/>
        <end position="72"/>
    </location>
</feature>
<dbReference type="AlphaFoldDB" id="A0A8K1ZYY6"/>
<comment type="caution">
    <text evidence="2">The sequence shown here is derived from an EMBL/GenBank/DDBJ whole genome shotgun (WGS) entry which is preliminary data.</text>
</comment>
<dbReference type="PROSITE" id="PS00409">
    <property type="entry name" value="PROKAR_NTER_METHYL"/>
    <property type="match status" value="1"/>
</dbReference>
<accession>A0A8K1ZYY6</accession>
<gene>
    <name evidence="2" type="ORF">GS597_08445</name>
</gene>
<keyword evidence="1" id="KW-0812">Transmembrane</keyword>
<keyword evidence="3" id="KW-1185">Reference proteome</keyword>
<protein>
    <submittedName>
        <fullName evidence="2">Uncharacterized protein</fullName>
    </submittedName>
</protein>
<proteinExistence type="predicted"/>
<evidence type="ECO:0000313" key="2">
    <source>
        <dbReference type="EMBL" id="NCJ06536.1"/>
    </source>
</evidence>
<keyword evidence="1" id="KW-1133">Transmembrane helix</keyword>
<dbReference type="EMBL" id="WVIC01000014">
    <property type="protein sequence ID" value="NCJ06536.1"/>
    <property type="molecule type" value="Genomic_DNA"/>
</dbReference>
<evidence type="ECO:0000313" key="3">
    <source>
        <dbReference type="Proteomes" id="UP000607397"/>
    </source>
</evidence>
<sequence>MANPFTPLRHFIPRFGKTPQINTINEIAFQHRKLKLRSAQNNERGLSLVELLVGSVVASGVLGIALSGALFNRQLFLQDLNRTEVNDRLRTALDLVGSDLKQVGESLNQKDSKFPVFAVASDDNGNSVIKIRRNLNLPILRVCNPSGINAGSSQNSIFVYGQGNSQNQAPGCEKPPGLNHNELPPDLATWINHRNNSGGKLRAFIYNGVDGEFFTYDRENQSNFSIHREAGSWKYDYPANGISRIYLLEEKKYQLDEDEILRMIIDDKESVSLVGGISSFEATVLVEDPASKNNNQKQAAIFKNTFNFSDDWTTIKSVEVTLESTNPSDADSAINSRKSPDGLRLTRQFFPRNVLSN</sequence>